<dbReference type="GeneID" id="84783634"/>
<comment type="caution">
    <text evidence="1">The sequence shown here is derived from an EMBL/GenBank/DDBJ whole genome shotgun (WGS) entry which is preliminary data.</text>
</comment>
<reference evidence="1 2" key="1">
    <citation type="journal article" date="2015" name="Genome Announc.">
        <title>Expanding the biotechnology potential of lactobacilli through comparative genomics of 213 strains and associated genera.</title>
        <authorList>
            <person name="Sun Z."/>
            <person name="Harris H.M."/>
            <person name="McCann A."/>
            <person name="Guo C."/>
            <person name="Argimon S."/>
            <person name="Zhang W."/>
            <person name="Yang X."/>
            <person name="Jeffery I.B."/>
            <person name="Cooney J.C."/>
            <person name="Kagawa T.F."/>
            <person name="Liu W."/>
            <person name="Song Y."/>
            <person name="Salvetti E."/>
            <person name="Wrobel A."/>
            <person name="Rasinkangas P."/>
            <person name="Parkhill J."/>
            <person name="Rea M.C."/>
            <person name="O'Sullivan O."/>
            <person name="Ritari J."/>
            <person name="Douillard F.P."/>
            <person name="Paul Ross R."/>
            <person name="Yang R."/>
            <person name="Briner A.E."/>
            <person name="Felis G.E."/>
            <person name="de Vos W.M."/>
            <person name="Barrangou R."/>
            <person name="Klaenhammer T.R."/>
            <person name="Caufield P.W."/>
            <person name="Cui Y."/>
            <person name="Zhang H."/>
            <person name="O'Toole P.W."/>
        </authorList>
    </citation>
    <scope>NUCLEOTIDE SEQUENCE [LARGE SCALE GENOMIC DNA]</scope>
    <source>
        <strain evidence="1 2">DSM 19117</strain>
    </source>
</reference>
<dbReference type="Proteomes" id="UP000051162">
    <property type="component" value="Unassembled WGS sequence"/>
</dbReference>
<gene>
    <name evidence="1" type="ORF">FD30_GL000372</name>
</gene>
<dbReference type="STRING" id="1423773.FD30_GL000372"/>
<dbReference type="PATRIC" id="fig|1423773.3.peg.380"/>
<proteinExistence type="predicted"/>
<dbReference type="RefSeq" id="WP_024746690.1">
    <property type="nucleotide sequence ID" value="NZ_AZDT01000058.1"/>
</dbReference>
<protein>
    <submittedName>
        <fullName evidence="1">Uncharacterized protein</fullName>
    </submittedName>
</protein>
<name>A0A0R1JQH8_9LACO</name>
<keyword evidence="2" id="KW-1185">Reference proteome</keyword>
<dbReference type="SUPFAM" id="SSF55594">
    <property type="entry name" value="HPr-like"/>
    <property type="match status" value="1"/>
</dbReference>
<evidence type="ECO:0000313" key="1">
    <source>
        <dbReference type="EMBL" id="KRK73535.1"/>
    </source>
</evidence>
<evidence type="ECO:0000313" key="2">
    <source>
        <dbReference type="Proteomes" id="UP000051162"/>
    </source>
</evidence>
<dbReference type="EMBL" id="AZDT01000058">
    <property type="protein sequence ID" value="KRK73535.1"/>
    <property type="molecule type" value="Genomic_DNA"/>
</dbReference>
<accession>A0A0R1JQH8</accession>
<organism evidence="1 2">
    <name type="scientific">Levilactobacillus namurensis DSM 19117</name>
    <dbReference type="NCBI Taxonomy" id="1423773"/>
    <lineage>
        <taxon>Bacteria</taxon>
        <taxon>Bacillati</taxon>
        <taxon>Bacillota</taxon>
        <taxon>Bacilli</taxon>
        <taxon>Lactobacillales</taxon>
        <taxon>Lactobacillaceae</taxon>
        <taxon>Levilactobacillus</taxon>
    </lineage>
</organism>
<dbReference type="OrthoDB" id="2295729at2"/>
<dbReference type="InterPro" id="IPR035895">
    <property type="entry name" value="HPr-like_sf"/>
</dbReference>
<dbReference type="AlphaFoldDB" id="A0A0R1JQH8"/>
<sequence>MKTIGFPLYEETPQIDEAPAMQKICQNYTGKVLIKVQDAEIDPSEATEIAQLKDYGGHFVTVTAEGPDEALLAAAVHQQLAKDKYSY</sequence>